<dbReference type="InterPro" id="IPR052369">
    <property type="entry name" value="UG_Glycosaminoglycan_Hydrolase"/>
</dbReference>
<reference evidence="3 4" key="1">
    <citation type="submission" date="2020-02" db="EMBL/GenBank/DDBJ databases">
        <title>Characterization of phylogenetic diversity of novel bifidobacterial species isolated in Czech ZOOs.</title>
        <authorList>
            <person name="Lugli G.A."/>
            <person name="Vera N.B."/>
            <person name="Ventura M."/>
        </authorList>
    </citation>
    <scope>NUCLEOTIDE SEQUENCE [LARGE SCALE GENOMIC DNA]</scope>
    <source>
        <strain evidence="3 4">DSM 109957</strain>
    </source>
</reference>
<dbReference type="RefSeq" id="WP_169172144.1">
    <property type="nucleotide sequence ID" value="NZ_JAAIII010000003.1"/>
</dbReference>
<dbReference type="Gene3D" id="1.50.10.10">
    <property type="match status" value="1"/>
</dbReference>
<sequence length="390" mass="43821">MTFEVSAALSDSDRQWVESLLPKLDAKFQAEITRVNGHIPYIANDGVYQTFKDETGKAEDADGIAWWTNGFWPGIMWQMFHATGNETYKTTAEHSEALLDRAFDEFIGLHHDVGFMWQPSAVANYKLTGGERSKARGMHAAELLLGRFNPVAKYIRSWNLPGSEGWSIIDSMINVQTLFWAGRETGDVRFTEAGKMHCDTLMNNAVRPDGSCNHITDFDPITGEVRATPGGQGYESGSSWSRGQGWAILGFALAARNTGEQRYLDTAKRVAHYFIANIALTDAKSLVDFRAPAEPVYWDALADVIVACGLIDIAEQVPELERHLYLDWAVRILKAVEAEWCDWAPERDGLVQMCTGCYHNENDREVPMMYGDYYFVEAVLHLAGKAMRIW</sequence>
<proteinExistence type="inferred from homology"/>
<evidence type="ECO:0000313" key="4">
    <source>
        <dbReference type="Proteomes" id="UP000532194"/>
    </source>
</evidence>
<comment type="similarity">
    <text evidence="2">Belongs to the glycosyl hydrolase 88 family.</text>
</comment>
<name>A0A7Y0EPP5_9BIFI</name>
<evidence type="ECO:0000313" key="3">
    <source>
        <dbReference type="EMBL" id="NMM94119.1"/>
    </source>
</evidence>
<gene>
    <name evidence="3" type="ORF">G1C95_1306</name>
</gene>
<dbReference type="PANTHER" id="PTHR36845:SF1">
    <property type="entry name" value="HYDROLASE, PUTATIVE (AFU_ORTHOLOGUE AFUA_7G05090)-RELATED"/>
    <property type="match status" value="1"/>
</dbReference>
<dbReference type="GO" id="GO:0000272">
    <property type="term" value="P:polysaccharide catabolic process"/>
    <property type="evidence" value="ECO:0007669"/>
    <property type="project" value="TreeGrafter"/>
</dbReference>
<dbReference type="InterPro" id="IPR012341">
    <property type="entry name" value="6hp_glycosidase-like_sf"/>
</dbReference>
<dbReference type="Proteomes" id="UP000532194">
    <property type="component" value="Unassembled WGS sequence"/>
</dbReference>
<dbReference type="EMBL" id="JAAIII010000003">
    <property type="protein sequence ID" value="NMM94119.1"/>
    <property type="molecule type" value="Genomic_DNA"/>
</dbReference>
<dbReference type="SUPFAM" id="SSF48208">
    <property type="entry name" value="Six-hairpin glycosidases"/>
    <property type="match status" value="1"/>
</dbReference>
<keyword evidence="4" id="KW-1185">Reference proteome</keyword>
<dbReference type="AlphaFoldDB" id="A0A7Y0EPP5"/>
<dbReference type="PANTHER" id="PTHR36845">
    <property type="entry name" value="HYDROLASE, PUTATIVE (AFU_ORTHOLOGUE AFUA_7G05090)-RELATED"/>
    <property type="match status" value="1"/>
</dbReference>
<evidence type="ECO:0000256" key="1">
    <source>
        <dbReference type="ARBA" id="ARBA00022801"/>
    </source>
</evidence>
<comment type="caution">
    <text evidence="3">The sequence shown here is derived from an EMBL/GenBank/DDBJ whole genome shotgun (WGS) entry which is preliminary data.</text>
</comment>
<dbReference type="InterPro" id="IPR008928">
    <property type="entry name" value="6-hairpin_glycosidase_sf"/>
</dbReference>
<protein>
    <submittedName>
        <fullName evidence="3">Glycosyl hydrolase family 88</fullName>
    </submittedName>
</protein>
<evidence type="ECO:0000256" key="2">
    <source>
        <dbReference type="ARBA" id="ARBA00038358"/>
    </source>
</evidence>
<dbReference type="GO" id="GO:0052757">
    <property type="term" value="F:chondroitin hydrolase activity"/>
    <property type="evidence" value="ECO:0007669"/>
    <property type="project" value="TreeGrafter"/>
</dbReference>
<organism evidence="3 4">
    <name type="scientific">Bifidobacterium oedipodis</name>
    <dbReference type="NCBI Taxonomy" id="2675322"/>
    <lineage>
        <taxon>Bacteria</taxon>
        <taxon>Bacillati</taxon>
        <taxon>Actinomycetota</taxon>
        <taxon>Actinomycetes</taxon>
        <taxon>Bifidobacteriales</taxon>
        <taxon>Bifidobacteriaceae</taxon>
        <taxon>Bifidobacterium</taxon>
    </lineage>
</organism>
<keyword evidence="1 3" id="KW-0378">Hydrolase</keyword>
<accession>A0A7Y0EPP5</accession>